<dbReference type="GO" id="GO:0006508">
    <property type="term" value="P:proteolysis"/>
    <property type="evidence" value="ECO:0007669"/>
    <property type="project" value="UniProtKB-KW"/>
</dbReference>
<name>A0A1E5UDT4_9FLAO</name>
<dbReference type="PANTHER" id="PTHR43592:SF15">
    <property type="entry name" value="CAAX AMINO TERMINAL PROTEASE FAMILY PROTEIN"/>
    <property type="match status" value="1"/>
</dbReference>
<dbReference type="PANTHER" id="PTHR43592">
    <property type="entry name" value="CAAX AMINO TERMINAL PROTEASE"/>
    <property type="match status" value="1"/>
</dbReference>
<feature type="transmembrane region" description="Helical" evidence="1">
    <location>
        <begin position="198"/>
        <end position="218"/>
    </location>
</feature>
<dbReference type="EMBL" id="MKGI01000063">
    <property type="protein sequence ID" value="OEL11040.1"/>
    <property type="molecule type" value="Genomic_DNA"/>
</dbReference>
<dbReference type="GO" id="GO:0080120">
    <property type="term" value="P:CAAX-box protein maturation"/>
    <property type="evidence" value="ECO:0007669"/>
    <property type="project" value="UniProtKB-ARBA"/>
</dbReference>
<feature type="transmembrane region" description="Helical" evidence="1">
    <location>
        <begin position="7"/>
        <end position="30"/>
    </location>
</feature>
<protein>
    <submittedName>
        <fullName evidence="3">CAAX protease self-immunity family protein</fullName>
    </submittedName>
</protein>
<keyword evidence="1" id="KW-0812">Transmembrane</keyword>
<feature type="transmembrane region" description="Helical" evidence="1">
    <location>
        <begin position="36"/>
        <end position="58"/>
    </location>
</feature>
<feature type="transmembrane region" description="Helical" evidence="1">
    <location>
        <begin position="70"/>
        <end position="91"/>
    </location>
</feature>
<accession>A0A1E5UDT4</accession>
<feature type="transmembrane region" description="Helical" evidence="1">
    <location>
        <begin position="123"/>
        <end position="142"/>
    </location>
</feature>
<evidence type="ECO:0000259" key="2">
    <source>
        <dbReference type="Pfam" id="PF02517"/>
    </source>
</evidence>
<organism evidence="3 4">
    <name type="scientific">Cloacibacterium normanense</name>
    <dbReference type="NCBI Taxonomy" id="237258"/>
    <lineage>
        <taxon>Bacteria</taxon>
        <taxon>Pseudomonadati</taxon>
        <taxon>Bacteroidota</taxon>
        <taxon>Flavobacteriia</taxon>
        <taxon>Flavobacteriales</taxon>
        <taxon>Weeksellaceae</taxon>
    </lineage>
</organism>
<dbReference type="STRING" id="237258.SAMN04489756_11079"/>
<reference evidence="3 4" key="1">
    <citation type="submission" date="2016-09" db="EMBL/GenBank/DDBJ databases">
        <authorList>
            <person name="Capua I."/>
            <person name="De Benedictis P."/>
            <person name="Joannis T."/>
            <person name="Lombin L.H."/>
            <person name="Cattoli G."/>
        </authorList>
    </citation>
    <scope>NUCLEOTIDE SEQUENCE [LARGE SCALE GENOMIC DNA]</scope>
    <source>
        <strain evidence="3 4">NRS-1</strain>
    </source>
</reference>
<gene>
    <name evidence="3" type="ORF">BHF72_2499</name>
</gene>
<dbReference type="GO" id="GO:0004175">
    <property type="term" value="F:endopeptidase activity"/>
    <property type="evidence" value="ECO:0007669"/>
    <property type="project" value="UniProtKB-ARBA"/>
</dbReference>
<proteinExistence type="predicted"/>
<keyword evidence="1" id="KW-0472">Membrane</keyword>
<feature type="domain" description="CAAX prenyl protease 2/Lysostaphin resistance protein A-like" evidence="2">
    <location>
        <begin position="123"/>
        <end position="211"/>
    </location>
</feature>
<keyword evidence="3" id="KW-0378">Hydrolase</keyword>
<feature type="transmembrane region" description="Helical" evidence="1">
    <location>
        <begin position="233"/>
        <end position="253"/>
    </location>
</feature>
<comment type="caution">
    <text evidence="3">The sequence shown here is derived from an EMBL/GenBank/DDBJ whole genome shotgun (WGS) entry which is preliminary data.</text>
</comment>
<evidence type="ECO:0000313" key="3">
    <source>
        <dbReference type="EMBL" id="OEL11040.1"/>
    </source>
</evidence>
<keyword evidence="1" id="KW-1133">Transmembrane helix</keyword>
<dbReference type="Proteomes" id="UP000095601">
    <property type="component" value="Unassembled WGS sequence"/>
</dbReference>
<dbReference type="Pfam" id="PF02517">
    <property type="entry name" value="Rce1-like"/>
    <property type="match status" value="1"/>
</dbReference>
<keyword evidence="4" id="KW-1185">Reference proteome</keyword>
<sequence length="264" mass="30885">MNFWKALLYTFILIILMNLIGFMISSISYFLKIPYIISFITQSILTVFCYYFFLTKFLKNKTIIRFKNVFIPFSESLILPIILSAIGLKILQEPFFEIYKRVTTPNDFPLNIVNMNSELNFEFIIRAVPALIIAPFFEELIFRKIFIDNLSKLYSVKNAIIFSSICFSLYYLPNFSNLIPTFLLGLVAGYLYIKSKKIIIPMIFHFLCNLIVGLLKLYGKTLLDNIDKLNLNIYYWMFIFFGGILLITGLYTINSKHKNSKLRA</sequence>
<evidence type="ECO:0000313" key="4">
    <source>
        <dbReference type="Proteomes" id="UP000095601"/>
    </source>
</evidence>
<dbReference type="AlphaFoldDB" id="A0A1E5UDT4"/>
<keyword evidence="3" id="KW-0645">Protease</keyword>
<dbReference type="InterPro" id="IPR003675">
    <property type="entry name" value="Rce1/LyrA-like_dom"/>
</dbReference>
<evidence type="ECO:0000256" key="1">
    <source>
        <dbReference type="SAM" id="Phobius"/>
    </source>
</evidence>
<dbReference type="KEGG" id="cnr:EB819_08730"/>